<dbReference type="GO" id="GO:0006974">
    <property type="term" value="P:DNA damage response"/>
    <property type="evidence" value="ECO:0007669"/>
    <property type="project" value="TreeGrafter"/>
</dbReference>
<dbReference type="PROSITE" id="PS51257">
    <property type="entry name" value="PROKAR_LIPOPROTEIN"/>
    <property type="match status" value="1"/>
</dbReference>
<reference evidence="2" key="2">
    <citation type="journal article" date="2021" name="PeerJ">
        <title>Extensive microbial diversity within the chicken gut microbiome revealed by metagenomics and culture.</title>
        <authorList>
            <person name="Gilroy R."/>
            <person name="Ravi A."/>
            <person name="Getino M."/>
            <person name="Pursley I."/>
            <person name="Horton D.L."/>
            <person name="Alikhan N.F."/>
            <person name="Baker D."/>
            <person name="Gharbi K."/>
            <person name="Hall N."/>
            <person name="Watson M."/>
            <person name="Adriaenssens E.M."/>
            <person name="Foster-Nyarko E."/>
            <person name="Jarju S."/>
            <person name="Secka A."/>
            <person name="Antonio M."/>
            <person name="Oren A."/>
            <person name="Chaudhuri R.R."/>
            <person name="La Ragione R."/>
            <person name="Hildebrand F."/>
            <person name="Pallen M.J."/>
        </authorList>
    </citation>
    <scope>NUCLEOTIDE SEQUENCE</scope>
    <source>
        <strain evidence="2">ChiGjej2B2-16831</strain>
    </source>
</reference>
<sequence length="241" mass="25398">MKPSAKTALLLLLIPAVLATGCKEQEEIQNVPTPRGDTQTYILRQTWPEPEHTIEVAGSGEVITDPDFATIRVGVSVTGDTAESASAQCQERLQLIYEAALGFQVARADISSAGIEIEARRNEEGGEIVDFLASDTVTVIVRDVDDLNTVLTTVIDAGASQIYAVTYGVTEASTAYREALAAAVADAHEKAAVLAEASGASLGRVAGIVEQPYDESKLVGVDFESSSIVVTADVVVTFLID</sequence>
<dbReference type="InterPro" id="IPR007497">
    <property type="entry name" value="SIMPL/DUF541"/>
</dbReference>
<dbReference type="Gene3D" id="3.30.70.2970">
    <property type="entry name" value="Protein of unknown function (DUF541), domain 2"/>
    <property type="match status" value="1"/>
</dbReference>
<evidence type="ECO:0000313" key="2">
    <source>
        <dbReference type="EMBL" id="HIU94542.1"/>
    </source>
</evidence>
<dbReference type="Pfam" id="PF04402">
    <property type="entry name" value="SIMPL"/>
    <property type="match status" value="1"/>
</dbReference>
<evidence type="ECO:0000313" key="3">
    <source>
        <dbReference type="Proteomes" id="UP000824128"/>
    </source>
</evidence>
<dbReference type="InterPro" id="IPR052022">
    <property type="entry name" value="26kDa_periplasmic_antigen"/>
</dbReference>
<dbReference type="EMBL" id="DVNZ01000164">
    <property type="protein sequence ID" value="HIU94542.1"/>
    <property type="molecule type" value="Genomic_DNA"/>
</dbReference>
<dbReference type="PANTHER" id="PTHR34387:SF1">
    <property type="entry name" value="PERIPLASMIC IMMUNOGENIC PROTEIN"/>
    <property type="match status" value="1"/>
</dbReference>
<gene>
    <name evidence="2" type="ORF">IAD24_05215</name>
</gene>
<proteinExistence type="predicted"/>
<dbReference type="Proteomes" id="UP000824128">
    <property type="component" value="Unassembled WGS sequence"/>
</dbReference>
<reference evidence="2" key="1">
    <citation type="submission" date="2020-10" db="EMBL/GenBank/DDBJ databases">
        <authorList>
            <person name="Gilroy R."/>
        </authorList>
    </citation>
    <scope>NUCLEOTIDE SEQUENCE</scope>
    <source>
        <strain evidence="2">ChiGjej2B2-16831</strain>
    </source>
</reference>
<protein>
    <submittedName>
        <fullName evidence="2">SIMPL domain-containing protein</fullName>
    </submittedName>
</protein>
<feature type="chain" id="PRO_5038955908" evidence="1">
    <location>
        <begin position="20"/>
        <end position="241"/>
    </location>
</feature>
<dbReference type="PANTHER" id="PTHR34387">
    <property type="entry name" value="SLR1258 PROTEIN"/>
    <property type="match status" value="1"/>
</dbReference>
<dbReference type="AlphaFoldDB" id="A0A9D1STS2"/>
<organism evidence="2 3">
    <name type="scientific">Candidatus Aphodomorpha intestinavium</name>
    <dbReference type="NCBI Taxonomy" id="2840672"/>
    <lineage>
        <taxon>Bacteria</taxon>
        <taxon>Bacillati</taxon>
        <taxon>Bacillota</taxon>
        <taxon>Clostridia</taxon>
        <taxon>Eubacteriales</taxon>
        <taxon>Candidatus Aphodomorpha</taxon>
    </lineage>
</organism>
<evidence type="ECO:0000256" key="1">
    <source>
        <dbReference type="SAM" id="SignalP"/>
    </source>
</evidence>
<accession>A0A9D1STS2</accession>
<name>A0A9D1STS2_9FIRM</name>
<feature type="signal peptide" evidence="1">
    <location>
        <begin position="1"/>
        <end position="19"/>
    </location>
</feature>
<comment type="caution">
    <text evidence="2">The sequence shown here is derived from an EMBL/GenBank/DDBJ whole genome shotgun (WGS) entry which is preliminary data.</text>
</comment>
<keyword evidence="1" id="KW-0732">Signal</keyword>